<sequence>MSRNIPFISAAQVFARLSPATAVEIIRRTLATGYEPSTNPPRQAVPIPHGQLLTMPSSTDTGAGIKVLTIAEQSLGEGIPRIQGQYLLFDGATLSPRAIIDGAALTTLRTPALSLAGISQLLEEEDTALPTVIFGTGPQARGHAEALSSFINGRRDIDITFISRSPAADLDNWQKAGSDKARTALAQAELVMCCTTSAEPLFSLPEARQDSIIVAMGSHEPHKRELGSDVMGSAQVIVEDTANALRECGDVILAIEEGSLEAGSLIEFKDIVTGRHSLNRESPVVFKTSGMGWQDLVLAQAIAAAAEKTPPEEPEGS</sequence>
<dbReference type="PIRSF" id="PIRSF001439">
    <property type="entry name" value="CryM"/>
    <property type="match status" value="1"/>
</dbReference>
<dbReference type="Pfam" id="PF02423">
    <property type="entry name" value="OCD_Mu_crystall"/>
    <property type="match status" value="1"/>
</dbReference>
<dbReference type="EMBL" id="CP009246">
    <property type="protein sequence ID" value="APT86374.1"/>
    <property type="molecule type" value="Genomic_DNA"/>
</dbReference>
<evidence type="ECO:0000313" key="3">
    <source>
        <dbReference type="Proteomes" id="UP000185479"/>
    </source>
</evidence>
<dbReference type="PANTHER" id="PTHR13812">
    <property type="entry name" value="KETIMINE REDUCTASE MU-CRYSTALLIN"/>
    <property type="match status" value="1"/>
</dbReference>
<keyword evidence="3" id="KW-1185">Reference proteome</keyword>
<name>A0A1L7CKH2_CORFL</name>
<evidence type="ECO:0000313" key="4">
    <source>
        <dbReference type="Proteomes" id="UP000315353"/>
    </source>
</evidence>
<dbReference type="Gene3D" id="3.40.50.720">
    <property type="entry name" value="NAD(P)-binding Rossmann-like Domain"/>
    <property type="match status" value="1"/>
</dbReference>
<dbReference type="InterPro" id="IPR036291">
    <property type="entry name" value="NAD(P)-bd_dom_sf"/>
</dbReference>
<dbReference type="InterPro" id="IPR003462">
    <property type="entry name" value="ODC_Mu_crystall"/>
</dbReference>
<evidence type="ECO:0000313" key="1">
    <source>
        <dbReference type="EMBL" id="APT86374.1"/>
    </source>
</evidence>
<reference evidence="2 4" key="2">
    <citation type="submission" date="2019-06" db="EMBL/GenBank/DDBJ databases">
        <title>Whole genome shotgun sequence of Corynebacterium flavescens NBRC 14136.</title>
        <authorList>
            <person name="Hosoyama A."/>
            <person name="Uohara A."/>
            <person name="Ohji S."/>
            <person name="Ichikawa N."/>
        </authorList>
    </citation>
    <scope>NUCLEOTIDE SEQUENCE [LARGE SCALE GENOMIC DNA]</scope>
    <source>
        <strain evidence="2 4">NBRC 14136</strain>
    </source>
</reference>
<dbReference type="SUPFAM" id="SSF51735">
    <property type="entry name" value="NAD(P)-binding Rossmann-fold domains"/>
    <property type="match status" value="1"/>
</dbReference>
<dbReference type="GO" id="GO:0005737">
    <property type="term" value="C:cytoplasm"/>
    <property type="evidence" value="ECO:0007669"/>
    <property type="project" value="TreeGrafter"/>
</dbReference>
<dbReference type="EMBL" id="BJNB01000012">
    <property type="protein sequence ID" value="GEB97541.1"/>
    <property type="molecule type" value="Genomic_DNA"/>
</dbReference>
<dbReference type="Proteomes" id="UP000185479">
    <property type="component" value="Chromosome"/>
</dbReference>
<proteinExistence type="predicted"/>
<dbReference type="GeneID" id="82879815"/>
<dbReference type="PANTHER" id="PTHR13812:SF19">
    <property type="entry name" value="KETIMINE REDUCTASE MU-CRYSTALLIN"/>
    <property type="match status" value="1"/>
</dbReference>
<protein>
    <submittedName>
        <fullName evidence="1">Uncharacterized protein</fullName>
    </submittedName>
</protein>
<dbReference type="OrthoDB" id="4311033at2"/>
<accession>A0A1L7CKH2</accession>
<evidence type="ECO:0000313" key="2">
    <source>
        <dbReference type="EMBL" id="GEB97541.1"/>
    </source>
</evidence>
<dbReference type="Gene3D" id="3.30.1780.10">
    <property type="entry name" value="ornithine cyclodeaminase, domain 1"/>
    <property type="match status" value="1"/>
</dbReference>
<dbReference type="Proteomes" id="UP000315353">
    <property type="component" value="Unassembled WGS sequence"/>
</dbReference>
<gene>
    <name evidence="2" type="ORF">CFL01nite_10360</name>
    <name evidence="1" type="ORF">CFLV_03655</name>
</gene>
<dbReference type="RefSeq" id="WP_075729369.1">
    <property type="nucleotide sequence ID" value="NZ_BJNB01000012.1"/>
</dbReference>
<dbReference type="KEGG" id="cfc:CFLV_03655"/>
<organism evidence="1 3">
    <name type="scientific">Corynebacterium flavescens</name>
    <dbReference type="NCBI Taxonomy" id="28028"/>
    <lineage>
        <taxon>Bacteria</taxon>
        <taxon>Bacillati</taxon>
        <taxon>Actinomycetota</taxon>
        <taxon>Actinomycetes</taxon>
        <taxon>Mycobacteriales</taxon>
        <taxon>Corynebacteriaceae</taxon>
        <taxon>Corynebacterium</taxon>
    </lineage>
</organism>
<reference evidence="1 3" key="1">
    <citation type="submission" date="2014-08" db="EMBL/GenBank/DDBJ databases">
        <title>Complete genome sequence of Corynebacterium flavescens OJ8(T)(=DSM 20296(T)), isolated from cheese.</title>
        <authorList>
            <person name="Ruckert C."/>
            <person name="Albersmeier A."/>
            <person name="Winkler A."/>
            <person name="Kalinowski J."/>
        </authorList>
    </citation>
    <scope>NUCLEOTIDE SEQUENCE [LARGE SCALE GENOMIC DNA]</scope>
    <source>
        <strain evidence="1 3">OJ8</strain>
    </source>
</reference>
<dbReference type="AlphaFoldDB" id="A0A1L7CKH2"/>
<dbReference type="InterPro" id="IPR023401">
    <property type="entry name" value="ODC_N"/>
</dbReference>